<reference evidence="3 4" key="1">
    <citation type="submission" date="2023-07" db="EMBL/GenBank/DDBJ databases">
        <title>Sorghum-associated microbial communities from plants grown in Nebraska, USA.</title>
        <authorList>
            <person name="Schachtman D."/>
        </authorList>
    </citation>
    <scope>NUCLEOTIDE SEQUENCE [LARGE SCALE GENOMIC DNA]</scope>
    <source>
        <strain evidence="3 4">CC60</strain>
    </source>
</reference>
<name>A0ABT9T061_9GAMM</name>
<dbReference type="NCBIfam" id="TIGR01414">
    <property type="entry name" value="autotrans_barl"/>
    <property type="match status" value="1"/>
</dbReference>
<dbReference type="SMART" id="SM00869">
    <property type="entry name" value="Autotransporter"/>
    <property type="match status" value="1"/>
</dbReference>
<evidence type="ECO:0000313" key="3">
    <source>
        <dbReference type="EMBL" id="MDQ0009597.1"/>
    </source>
</evidence>
<proteinExistence type="predicted"/>
<dbReference type="RefSeq" id="WP_306849075.1">
    <property type="nucleotide sequence ID" value="NZ_JAUSSK010000002.1"/>
</dbReference>
<dbReference type="SUPFAM" id="SSF103515">
    <property type="entry name" value="Autotransporter"/>
    <property type="match status" value="1"/>
</dbReference>
<dbReference type="InterPro" id="IPR036709">
    <property type="entry name" value="Autotransporte_beta_dom_sf"/>
</dbReference>
<dbReference type="InterPro" id="IPR005546">
    <property type="entry name" value="Autotransporte_beta"/>
</dbReference>
<dbReference type="Gene3D" id="2.160.20.20">
    <property type="match status" value="1"/>
</dbReference>
<dbReference type="InterPro" id="IPR011050">
    <property type="entry name" value="Pectin_lyase_fold/virulence"/>
</dbReference>
<dbReference type="PROSITE" id="PS51208">
    <property type="entry name" value="AUTOTRANSPORTER"/>
    <property type="match status" value="1"/>
</dbReference>
<dbReference type="InterPro" id="IPR043990">
    <property type="entry name" value="AC_1"/>
</dbReference>
<dbReference type="InterPro" id="IPR006315">
    <property type="entry name" value="OM_autotransptr_brl_dom"/>
</dbReference>
<protein>
    <submittedName>
        <fullName evidence="3">Outer membrane autotransporter protein</fullName>
    </submittedName>
</protein>
<accession>A0ABT9T061</accession>
<dbReference type="InterPro" id="IPR012332">
    <property type="entry name" value="Autotransporter_pectin_lyase_C"/>
</dbReference>
<keyword evidence="1" id="KW-0732">Signal</keyword>
<dbReference type="Proteomes" id="UP001237737">
    <property type="component" value="Unassembled WGS sequence"/>
</dbReference>
<evidence type="ECO:0000256" key="1">
    <source>
        <dbReference type="SAM" id="SignalP"/>
    </source>
</evidence>
<evidence type="ECO:0000313" key="4">
    <source>
        <dbReference type="Proteomes" id="UP001237737"/>
    </source>
</evidence>
<feature type="signal peptide" evidence="1">
    <location>
        <begin position="1"/>
        <end position="25"/>
    </location>
</feature>
<gene>
    <name evidence="3" type="ORF">J2T07_001774</name>
</gene>
<feature type="domain" description="Autotransporter" evidence="2">
    <location>
        <begin position="457"/>
        <end position="736"/>
    </location>
</feature>
<feature type="chain" id="PRO_5046313782" evidence="1">
    <location>
        <begin position="26"/>
        <end position="736"/>
    </location>
</feature>
<keyword evidence="4" id="KW-1185">Reference proteome</keyword>
<organism evidence="3 4">
    <name type="scientific">Luteibacter jiangsuensis</name>
    <dbReference type="NCBI Taxonomy" id="637577"/>
    <lineage>
        <taxon>Bacteria</taxon>
        <taxon>Pseudomonadati</taxon>
        <taxon>Pseudomonadota</taxon>
        <taxon>Gammaproteobacteria</taxon>
        <taxon>Lysobacterales</taxon>
        <taxon>Rhodanobacteraceae</taxon>
        <taxon>Luteibacter</taxon>
    </lineage>
</organism>
<evidence type="ECO:0000259" key="2">
    <source>
        <dbReference type="PROSITE" id="PS51208"/>
    </source>
</evidence>
<dbReference type="Gene3D" id="2.40.128.130">
    <property type="entry name" value="Autotransporter beta-domain"/>
    <property type="match status" value="1"/>
</dbReference>
<sequence>MATVSCGRGALAMALVGALASPAQSTEWKTGILIDHGEAVQLDPGDIIHVSGDKTVGVRVASRATFDAEALTLVHEGATVPTGHAFGILAIDGAEVSLADSRIQLNGRRTIGVQAQRHATIELGHSSVEVSSGAGDRSIALALAGGTARLHGSSIDGGRGHAIATHFPGGGTAWVRLEDSTIRGRIGGGDVSLGITSVASRIDGDIVREGTGALDLRMARSAWRGKAGRLSGLSLEDSIWIVGGDSTVDTLQLSRGGTVAFDRTRPGFTALRVGTWTADAGASGIVLGTRLDAGGSLRRQATDRLLISGNASGSTVVHVTHAGGKGAATAGRDGSNGPDDGISLVQVGGGASAGSFQLAGDHVVVGPWSYALQAYEPGQSDARQRLVDGEGGGFWDFRLQSRKVEGPAQGREGRSRSTAPAMRPALAPQAPAYLVLNQALFGYGAVALDALRPHERDIARDPALRVRTFGGDVAYRSTLPFTSYGVDYRRHDRGVQVAGDFLVHAAGDTTWRVGVAASLGGSLVSPRIVDGRSEARVGARGVAVHAQLATEDGWQVAASYAMTHYRIGVRTPTRGEVLGRLRANGNDNALSAGYRWQVTDRLTIEPGSSLLWQRLRFSRAVDGDGLDVLGGTPRRVMLQSGARASLMLAPKGGVLYAWTPYLELRHAVVRPSHGSTGLSGERFPMERATRAAELSVGAAFHLWSRMTAHIDAVRRVRIGQGGEAGLTARAGLALTF</sequence>
<dbReference type="SUPFAM" id="SSF51126">
    <property type="entry name" value="Pectin lyase-like"/>
    <property type="match status" value="1"/>
</dbReference>
<dbReference type="Pfam" id="PF18883">
    <property type="entry name" value="AC_1"/>
    <property type="match status" value="1"/>
</dbReference>
<dbReference type="EMBL" id="JAUSSK010000002">
    <property type="protein sequence ID" value="MDQ0009597.1"/>
    <property type="molecule type" value="Genomic_DNA"/>
</dbReference>
<comment type="caution">
    <text evidence="3">The sequence shown here is derived from an EMBL/GenBank/DDBJ whole genome shotgun (WGS) entry which is preliminary data.</text>
</comment>